<keyword evidence="3" id="KW-0175">Coiled coil</keyword>
<dbReference type="GO" id="GO:0051310">
    <property type="term" value="P:metaphase chromosome alignment"/>
    <property type="evidence" value="ECO:0007669"/>
    <property type="project" value="TreeGrafter"/>
</dbReference>
<dbReference type="EMBL" id="JADYXP020000004">
    <property type="protein sequence ID" value="KAL0125199.1"/>
    <property type="molecule type" value="Genomic_DNA"/>
</dbReference>
<name>A0AAW2GAH5_9HYME</name>
<evidence type="ECO:0000256" key="2">
    <source>
        <dbReference type="ARBA" id="ARBA00022490"/>
    </source>
</evidence>
<dbReference type="Proteomes" id="UP001430953">
    <property type="component" value="Unassembled WGS sequence"/>
</dbReference>
<evidence type="ECO:0000256" key="3">
    <source>
        <dbReference type="SAM" id="Coils"/>
    </source>
</evidence>
<evidence type="ECO:0000313" key="5">
    <source>
        <dbReference type="EMBL" id="KAL0125199.1"/>
    </source>
</evidence>
<keyword evidence="2" id="KW-0963">Cytoplasm</keyword>
<feature type="region of interest" description="Disordered" evidence="4">
    <location>
        <begin position="87"/>
        <end position="178"/>
    </location>
</feature>
<dbReference type="GO" id="GO:0000281">
    <property type="term" value="P:mitotic cytokinesis"/>
    <property type="evidence" value="ECO:0007669"/>
    <property type="project" value="TreeGrafter"/>
</dbReference>
<evidence type="ECO:0000256" key="4">
    <source>
        <dbReference type="SAM" id="MobiDB-lite"/>
    </source>
</evidence>
<reference evidence="5 6" key="1">
    <citation type="submission" date="2023-03" db="EMBL/GenBank/DDBJ databases">
        <title>High recombination rates correlate with genetic variation in Cardiocondyla obscurior ants.</title>
        <authorList>
            <person name="Errbii M."/>
        </authorList>
    </citation>
    <scope>NUCLEOTIDE SEQUENCE [LARGE SCALE GENOMIC DNA]</scope>
    <source>
        <strain evidence="5">Alpha-2009</strain>
        <tissue evidence="5">Whole body</tissue>
    </source>
</reference>
<dbReference type="AlphaFoldDB" id="A0AAW2GAH5"/>
<organism evidence="5 6">
    <name type="scientific">Cardiocondyla obscurior</name>
    <dbReference type="NCBI Taxonomy" id="286306"/>
    <lineage>
        <taxon>Eukaryota</taxon>
        <taxon>Metazoa</taxon>
        <taxon>Ecdysozoa</taxon>
        <taxon>Arthropoda</taxon>
        <taxon>Hexapoda</taxon>
        <taxon>Insecta</taxon>
        <taxon>Pterygota</taxon>
        <taxon>Neoptera</taxon>
        <taxon>Endopterygota</taxon>
        <taxon>Hymenoptera</taxon>
        <taxon>Apocrita</taxon>
        <taxon>Aculeata</taxon>
        <taxon>Formicoidea</taxon>
        <taxon>Formicidae</taxon>
        <taxon>Myrmicinae</taxon>
        <taxon>Cardiocondyla</taxon>
    </lineage>
</organism>
<keyword evidence="6" id="KW-1185">Reference proteome</keyword>
<dbReference type="PANTHER" id="PTHR13142">
    <property type="entry name" value="INNER CENTROMERE PROTEIN"/>
    <property type="match status" value="1"/>
</dbReference>
<dbReference type="GO" id="GO:0000776">
    <property type="term" value="C:kinetochore"/>
    <property type="evidence" value="ECO:0007669"/>
    <property type="project" value="TreeGrafter"/>
</dbReference>
<feature type="coiled-coil region" evidence="3">
    <location>
        <begin position="610"/>
        <end position="762"/>
    </location>
</feature>
<protein>
    <recommendedName>
        <fullName evidence="7">Inner centromere protein ARK-binding domain-containing protein</fullName>
    </recommendedName>
</protein>
<gene>
    <name evidence="5" type="ORF">PUN28_004380</name>
</gene>
<sequence length="866" mass="100364">MNEKSKNEIRDSILNNLQEIHNRRVELSKGLDKDVEDCLSFMQTLFTQLSQPSGGFIVPKTPKMLRKKAVQRIETILEDEVFKENNVSPTSSRQFLDEEQQKENEVTNARPKRRASKKADDNIKKSLSILDNSVNEGKKKNNIKRKKPTLSTSDEDGERVSKYSKIEKNSDKDTESRKVTEQICKQVPQVIVTPVEKIQESKNVQENNVFKSSIEHSKKTRSNERCSNTANSMNLHDKEANKDDAIIASNIEDVEVSIYEDAIGKPVPIMNSTLKHSLTTQDKILNATVVLERLPQKSKLNETVVIKTANTRNSKKLKEKENIKNILPNNMHSSQKPEQYDNCNGLITDDESSPEIKKPKKLNKNKRLQKEADLLLTSSEDVIPNTPEIRKRLKEKVAPTVAQENKITYKQNALFSPYAKNPVKKRVEAFEQAVMHSPKTVEVEAPVRITRTKTRAMATAEMQTETKNADKSVTQILAHKSLVKAKRISLAKQKKNNDEIKEVKESVNKEPLPERINRFLSNQTDKPNVKQLQQIKTTPLSKIKLLQPTLSVPRLHTPLNTQSLANYTKTVGRTNIVTNVDSFIPPPKNITKINSFERLDEKRRHEEDARKKREETLKLLMEEKRRKREQKELKNKLAREAKEKLELEKRQKAEKEREEKAKIAFAVQEKQREELEKKRIAALQRAQEKEERRKLEEQQRLQRLQEQEETERLLAEQRRREQEAEKRKEAEARAQQAAVETLKQKNQALLAAQIKYKQQQAKSQGVMNYVLDSEPDEDESDDETKPKYDIPHWAQAHVRKVQLCIQQYIPETIVYKFFDTRKCTPDLTELFHGIDRNRLKRTSSAIWKTPPRISMMETEFVESKFP</sequence>
<dbReference type="GO" id="GO:1990385">
    <property type="term" value="C:meiotic spindle midzone"/>
    <property type="evidence" value="ECO:0007669"/>
    <property type="project" value="TreeGrafter"/>
</dbReference>
<dbReference type="GO" id="GO:0051257">
    <property type="term" value="P:meiotic spindle midzone assembly"/>
    <property type="evidence" value="ECO:0007669"/>
    <property type="project" value="TreeGrafter"/>
</dbReference>
<evidence type="ECO:0000256" key="1">
    <source>
        <dbReference type="ARBA" id="ARBA00004496"/>
    </source>
</evidence>
<dbReference type="PANTHER" id="PTHR13142:SF1">
    <property type="entry name" value="INNER CENTROMERE PROTEIN"/>
    <property type="match status" value="1"/>
</dbReference>
<dbReference type="GO" id="GO:0005634">
    <property type="term" value="C:nucleus"/>
    <property type="evidence" value="ECO:0007669"/>
    <property type="project" value="TreeGrafter"/>
</dbReference>
<proteinExistence type="predicted"/>
<accession>A0AAW2GAH5</accession>
<comment type="caution">
    <text evidence="5">The sequence shown here is derived from an EMBL/GenBank/DDBJ whole genome shotgun (WGS) entry which is preliminary data.</text>
</comment>
<evidence type="ECO:0000313" key="6">
    <source>
        <dbReference type="Proteomes" id="UP001430953"/>
    </source>
</evidence>
<dbReference type="GO" id="GO:0005737">
    <property type="term" value="C:cytoplasm"/>
    <property type="evidence" value="ECO:0007669"/>
    <property type="project" value="UniProtKB-SubCell"/>
</dbReference>
<dbReference type="GO" id="GO:0032133">
    <property type="term" value="C:chromosome passenger complex"/>
    <property type="evidence" value="ECO:0007669"/>
    <property type="project" value="TreeGrafter"/>
</dbReference>
<dbReference type="GO" id="GO:0030496">
    <property type="term" value="C:midbody"/>
    <property type="evidence" value="ECO:0007669"/>
    <property type="project" value="TreeGrafter"/>
</dbReference>
<evidence type="ECO:0008006" key="7">
    <source>
        <dbReference type="Google" id="ProtNLM"/>
    </source>
</evidence>
<comment type="subcellular location">
    <subcellularLocation>
        <location evidence="1">Cytoplasm</location>
    </subcellularLocation>
</comment>
<feature type="compositionally biased region" description="Basic and acidic residues" evidence="4">
    <location>
        <begin position="158"/>
        <end position="178"/>
    </location>
</feature>
<feature type="compositionally biased region" description="Basic and acidic residues" evidence="4">
    <location>
        <begin position="95"/>
        <end position="105"/>
    </location>
</feature>